<evidence type="ECO:0000313" key="1">
    <source>
        <dbReference type="Proteomes" id="UP000887576"/>
    </source>
</evidence>
<reference evidence="2" key="1">
    <citation type="submission" date="2022-11" db="UniProtKB">
        <authorList>
            <consortium name="WormBaseParasite"/>
        </authorList>
    </citation>
    <scope>IDENTIFICATION</scope>
</reference>
<evidence type="ECO:0000313" key="2">
    <source>
        <dbReference type="WBParaSite" id="JU765_v2.g327.t1"/>
    </source>
</evidence>
<sequence length="275" mass="30578">MFGKEICLLLLLLMSLLAVSTAEDRIYDGKAVPPNDLPYVVKLWIYNRDHAKNGMCTGTIISKHHVLTAAHCWPKGSYAVKINTRDNNQPVLNDGHWTIHPGYPGKYFDHDIAIITVVEPLTIPPALLGANYTHKKDDWLRVAGYGNTKYEIIDGELIQSEVSRTLMDTYVQGVALTDLEMVATELRAFYPNVNRILLHHKTGVLQGDNGGPVFAQGKDGQWYQVGVISHGGPTKNNDILAFATDVSYYCPWIEARTGGEVKCQTFEPAKIVPPF</sequence>
<accession>A0AC34R459</accession>
<protein>
    <submittedName>
        <fullName evidence="2">Peptidase S1 domain-containing protein</fullName>
    </submittedName>
</protein>
<name>A0AC34R459_9BILA</name>
<dbReference type="WBParaSite" id="JU765_v2.g327.t1">
    <property type="protein sequence ID" value="JU765_v2.g327.t1"/>
    <property type="gene ID" value="JU765_v2.g327"/>
</dbReference>
<proteinExistence type="predicted"/>
<dbReference type="Proteomes" id="UP000887576">
    <property type="component" value="Unplaced"/>
</dbReference>
<organism evidence="1 2">
    <name type="scientific">Panagrolaimus sp. JU765</name>
    <dbReference type="NCBI Taxonomy" id="591449"/>
    <lineage>
        <taxon>Eukaryota</taxon>
        <taxon>Metazoa</taxon>
        <taxon>Ecdysozoa</taxon>
        <taxon>Nematoda</taxon>
        <taxon>Chromadorea</taxon>
        <taxon>Rhabditida</taxon>
        <taxon>Tylenchina</taxon>
        <taxon>Panagrolaimomorpha</taxon>
        <taxon>Panagrolaimoidea</taxon>
        <taxon>Panagrolaimidae</taxon>
        <taxon>Panagrolaimus</taxon>
    </lineage>
</organism>